<protein>
    <submittedName>
        <fullName evidence="1">Uncharacterized protein</fullName>
    </submittedName>
</protein>
<evidence type="ECO:0000313" key="1">
    <source>
        <dbReference type="EMBL" id="KAG0414513.1"/>
    </source>
</evidence>
<proteinExistence type="predicted"/>
<dbReference type="Proteomes" id="UP000805193">
    <property type="component" value="Unassembled WGS sequence"/>
</dbReference>
<evidence type="ECO:0000313" key="2">
    <source>
        <dbReference type="Proteomes" id="UP000805193"/>
    </source>
</evidence>
<accession>A0AC60P537</accession>
<gene>
    <name evidence="1" type="ORF">HPB47_008330</name>
</gene>
<comment type="caution">
    <text evidence="1">The sequence shown here is derived from an EMBL/GenBank/DDBJ whole genome shotgun (WGS) entry which is preliminary data.</text>
</comment>
<sequence length="258" mass="28767">MECRHSKCRFRSPGVDERRLSGMAVRGLKIIACICLMSLPGSVWAVRISQIWANSTALQVHWRPGGGRFCLCHATAEHFQLGLSSFDCIPYHRESRCDMSDFGNCSGTTPGGLSCSVQNASAGPSVLSGLRPGITYAFCAIDGNPLSTSGFDDHALCTRTWTMDSELNFRASVYSNFMVGLKWRMGNETEQLLNVRLCSSADGCEFACKDNLIDVRREKFVAWADLTRQKLRMQVRRTDGALLYENVFDSRKESTYTQ</sequence>
<keyword evidence="2" id="KW-1185">Reference proteome</keyword>
<reference evidence="1 2" key="1">
    <citation type="journal article" date="2020" name="Cell">
        <title>Large-Scale Comparative Analyses of Tick Genomes Elucidate Their Genetic Diversity and Vector Capacities.</title>
        <authorList>
            <consortium name="Tick Genome and Microbiome Consortium (TIGMIC)"/>
            <person name="Jia N."/>
            <person name="Wang J."/>
            <person name="Shi W."/>
            <person name="Du L."/>
            <person name="Sun Y."/>
            <person name="Zhan W."/>
            <person name="Jiang J.F."/>
            <person name="Wang Q."/>
            <person name="Zhang B."/>
            <person name="Ji P."/>
            <person name="Bell-Sakyi L."/>
            <person name="Cui X.M."/>
            <person name="Yuan T.T."/>
            <person name="Jiang B.G."/>
            <person name="Yang W.F."/>
            <person name="Lam T.T."/>
            <person name="Chang Q.C."/>
            <person name="Ding S.J."/>
            <person name="Wang X.J."/>
            <person name="Zhu J.G."/>
            <person name="Ruan X.D."/>
            <person name="Zhao L."/>
            <person name="Wei J.T."/>
            <person name="Ye R.Z."/>
            <person name="Que T.C."/>
            <person name="Du C.H."/>
            <person name="Zhou Y.H."/>
            <person name="Cheng J.X."/>
            <person name="Dai P.F."/>
            <person name="Guo W.B."/>
            <person name="Han X.H."/>
            <person name="Huang E.J."/>
            <person name="Li L.F."/>
            <person name="Wei W."/>
            <person name="Gao Y.C."/>
            <person name="Liu J.Z."/>
            <person name="Shao H.Z."/>
            <person name="Wang X."/>
            <person name="Wang C.C."/>
            <person name="Yang T.C."/>
            <person name="Huo Q.B."/>
            <person name="Li W."/>
            <person name="Chen H.Y."/>
            <person name="Chen S.E."/>
            <person name="Zhou L.G."/>
            <person name="Ni X.B."/>
            <person name="Tian J.H."/>
            <person name="Sheng Y."/>
            <person name="Liu T."/>
            <person name="Pan Y.S."/>
            <person name="Xia L.Y."/>
            <person name="Li J."/>
            <person name="Zhao F."/>
            <person name="Cao W.C."/>
        </authorList>
    </citation>
    <scope>NUCLEOTIDE SEQUENCE [LARGE SCALE GENOMIC DNA]</scope>
    <source>
        <strain evidence="1">Iper-2018</strain>
    </source>
</reference>
<organism evidence="1 2">
    <name type="scientific">Ixodes persulcatus</name>
    <name type="common">Taiga tick</name>
    <dbReference type="NCBI Taxonomy" id="34615"/>
    <lineage>
        <taxon>Eukaryota</taxon>
        <taxon>Metazoa</taxon>
        <taxon>Ecdysozoa</taxon>
        <taxon>Arthropoda</taxon>
        <taxon>Chelicerata</taxon>
        <taxon>Arachnida</taxon>
        <taxon>Acari</taxon>
        <taxon>Parasitiformes</taxon>
        <taxon>Ixodida</taxon>
        <taxon>Ixodoidea</taxon>
        <taxon>Ixodidae</taxon>
        <taxon>Ixodinae</taxon>
        <taxon>Ixodes</taxon>
    </lineage>
</organism>
<dbReference type="EMBL" id="JABSTQ010011172">
    <property type="protein sequence ID" value="KAG0414513.1"/>
    <property type="molecule type" value="Genomic_DNA"/>
</dbReference>
<name>A0AC60P537_IXOPE</name>